<dbReference type="OrthoDB" id="275509at2759"/>
<dbReference type="AlphaFoldDB" id="A0A7R9KSW8"/>
<dbReference type="EMBL" id="OC859278">
    <property type="protein sequence ID" value="CAD7627402.1"/>
    <property type="molecule type" value="Genomic_DNA"/>
</dbReference>
<protein>
    <recommendedName>
        <fullName evidence="1">ERAP1-like C-terminal domain-containing protein</fullName>
    </recommendedName>
</protein>
<evidence type="ECO:0000259" key="1">
    <source>
        <dbReference type="Pfam" id="PF11838"/>
    </source>
</evidence>
<evidence type="ECO:0000313" key="3">
    <source>
        <dbReference type="Proteomes" id="UP000759131"/>
    </source>
</evidence>
<dbReference type="EMBL" id="CAJPIZ010004703">
    <property type="protein sequence ID" value="CAG2107832.1"/>
    <property type="molecule type" value="Genomic_DNA"/>
</dbReference>
<dbReference type="InterPro" id="IPR024571">
    <property type="entry name" value="ERAP1-like_C_dom"/>
</dbReference>
<dbReference type="Proteomes" id="UP000759131">
    <property type="component" value="Unassembled WGS sequence"/>
</dbReference>
<accession>A0A7R9KSW8</accession>
<dbReference type="Gene3D" id="1.25.50.20">
    <property type="match status" value="1"/>
</dbReference>
<feature type="domain" description="ERAP1-like C-terminal" evidence="1">
    <location>
        <begin position="2"/>
        <end position="79"/>
    </location>
</feature>
<organism evidence="2">
    <name type="scientific">Medioppia subpectinata</name>
    <dbReference type="NCBI Taxonomy" id="1979941"/>
    <lineage>
        <taxon>Eukaryota</taxon>
        <taxon>Metazoa</taxon>
        <taxon>Ecdysozoa</taxon>
        <taxon>Arthropoda</taxon>
        <taxon>Chelicerata</taxon>
        <taxon>Arachnida</taxon>
        <taxon>Acari</taxon>
        <taxon>Acariformes</taxon>
        <taxon>Sarcoptiformes</taxon>
        <taxon>Oribatida</taxon>
        <taxon>Brachypylina</taxon>
        <taxon>Oppioidea</taxon>
        <taxon>Oppiidae</taxon>
        <taxon>Medioppia</taxon>
    </lineage>
</organism>
<sequence length="100" mass="11792">MASVALTKNGKDIMWQFFKNNVDLLKRRYETGPLMFRLVQYITENFVTEEMAVEVEKFFVDNPFPGTERTVRQSLETIRLNSEWLARDLPAIQSFLSNRL</sequence>
<dbReference type="Pfam" id="PF11838">
    <property type="entry name" value="ERAP1_C"/>
    <property type="match status" value="1"/>
</dbReference>
<name>A0A7R9KSW8_9ACAR</name>
<proteinExistence type="predicted"/>
<keyword evidence="3" id="KW-1185">Reference proteome</keyword>
<reference evidence="2" key="1">
    <citation type="submission" date="2020-11" db="EMBL/GenBank/DDBJ databases">
        <authorList>
            <person name="Tran Van P."/>
        </authorList>
    </citation>
    <scope>NUCLEOTIDE SEQUENCE</scope>
</reference>
<evidence type="ECO:0000313" key="2">
    <source>
        <dbReference type="EMBL" id="CAD7627402.1"/>
    </source>
</evidence>
<gene>
    <name evidence="2" type="ORF">OSB1V03_LOCUS7829</name>
</gene>